<dbReference type="Proteomes" id="UP000051999">
    <property type="component" value="Unassembled WGS sequence"/>
</dbReference>
<dbReference type="PANTHER" id="PTHR30040:SF2">
    <property type="entry name" value="FAD:PROTEIN FMN TRANSFERASE"/>
    <property type="match status" value="1"/>
</dbReference>
<evidence type="ECO:0000256" key="4">
    <source>
        <dbReference type="ARBA" id="ARBA00022679"/>
    </source>
</evidence>
<keyword evidence="5 10" id="KW-0479">Metal-binding</keyword>
<keyword evidence="4 10" id="KW-0808">Transferase</keyword>
<reference evidence="12 13" key="1">
    <citation type="journal article" date="2015" name="Genome Announc.">
        <title>Expanding the biotechnology potential of lactobacilli through comparative genomics of 213 strains and associated genera.</title>
        <authorList>
            <person name="Sun Z."/>
            <person name="Harris H.M."/>
            <person name="McCann A."/>
            <person name="Guo C."/>
            <person name="Argimon S."/>
            <person name="Zhang W."/>
            <person name="Yang X."/>
            <person name="Jeffery I.B."/>
            <person name="Cooney J.C."/>
            <person name="Kagawa T.F."/>
            <person name="Liu W."/>
            <person name="Song Y."/>
            <person name="Salvetti E."/>
            <person name="Wrobel A."/>
            <person name="Rasinkangas P."/>
            <person name="Parkhill J."/>
            <person name="Rea M.C."/>
            <person name="O'Sullivan O."/>
            <person name="Ritari J."/>
            <person name="Douillard F.P."/>
            <person name="Paul Ross R."/>
            <person name="Yang R."/>
            <person name="Briner A.E."/>
            <person name="Felis G.E."/>
            <person name="de Vos W.M."/>
            <person name="Barrangou R."/>
            <person name="Klaenhammer T.R."/>
            <person name="Caufield P.W."/>
            <person name="Cui Y."/>
            <person name="Zhang H."/>
            <person name="O'Toole P.W."/>
        </authorList>
    </citation>
    <scope>NUCLEOTIDE SEQUENCE [LARGE SCALE GENOMIC DNA]</scope>
    <source>
        <strain evidence="12 13">DSM 15814</strain>
    </source>
</reference>
<comment type="similarity">
    <text evidence="10">Belongs to the ApbE family.</text>
</comment>
<dbReference type="AlphaFoldDB" id="A0A0R1RCG0"/>
<feature type="binding site" evidence="11">
    <location>
        <position position="272"/>
    </location>
    <ligand>
        <name>Mg(2+)</name>
        <dbReference type="ChEBI" id="CHEBI:18420"/>
    </ligand>
</feature>
<dbReference type="GO" id="GO:0046872">
    <property type="term" value="F:metal ion binding"/>
    <property type="evidence" value="ECO:0007669"/>
    <property type="project" value="UniProtKB-UniRule"/>
</dbReference>
<evidence type="ECO:0000256" key="3">
    <source>
        <dbReference type="ARBA" id="ARBA00022630"/>
    </source>
</evidence>
<keyword evidence="13" id="KW-1185">Reference proteome</keyword>
<evidence type="ECO:0000256" key="10">
    <source>
        <dbReference type="PIRNR" id="PIRNR006268"/>
    </source>
</evidence>
<feature type="binding site" evidence="11">
    <location>
        <position position="152"/>
    </location>
    <ligand>
        <name>Mg(2+)</name>
        <dbReference type="ChEBI" id="CHEBI:18420"/>
    </ligand>
</feature>
<accession>A0A0R1RCG0</accession>
<evidence type="ECO:0000313" key="13">
    <source>
        <dbReference type="Proteomes" id="UP000051999"/>
    </source>
</evidence>
<keyword evidence="3 10" id="KW-0285">Flavoprotein</keyword>
<evidence type="ECO:0000313" key="12">
    <source>
        <dbReference type="EMBL" id="KRL54551.1"/>
    </source>
</evidence>
<evidence type="ECO:0000256" key="11">
    <source>
        <dbReference type="PIRSR" id="PIRSR006268-2"/>
    </source>
</evidence>
<dbReference type="STRING" id="1114972.FD35_GL002620"/>
<dbReference type="EMBL" id="AZFF01000008">
    <property type="protein sequence ID" value="KRL54551.1"/>
    <property type="molecule type" value="Genomic_DNA"/>
</dbReference>
<sequence length="311" mass="34991">MSNEVTTKKYVSQFEMFGTVVSLTLFKRDQAVVETVYDYLQDADRIFSANREDSLLMKINRQAGVQPVQVPRQLYNLIKRGVVASRKYRDSFNVLIGPFVKLWRIGFEGQRLPYPADIKARLQLIEPDDVLLNDEQQTVYLTRRGMELDLGAIAKGYFADQIIDLLQSNGLKAGIVNLGGNVQLFGRNPLTSDGRWHVGIRNPQQPTGQPLTTISTVAKSVVTSGIDERYFIVDGHRYHHILSPLTGYPIDNDLASVTIVTPESTLAEILTTVCFFAGSRRGLELVDHMTDVEAVFVTRQNKILMSRGLER</sequence>
<dbReference type="PATRIC" id="fig|1114972.6.peg.2686"/>
<dbReference type="EC" id="2.7.1.180" evidence="1 10"/>
<comment type="cofactor">
    <cofactor evidence="11">
        <name>Mg(2+)</name>
        <dbReference type="ChEBI" id="CHEBI:18420"/>
    </cofactor>
    <cofactor evidence="11">
        <name>Mn(2+)</name>
        <dbReference type="ChEBI" id="CHEBI:29035"/>
    </cofactor>
    <text evidence="11">Magnesium. Can also use manganese.</text>
</comment>
<keyword evidence="7 10" id="KW-0460">Magnesium</keyword>
<gene>
    <name evidence="12" type="ORF">FD35_GL002620</name>
</gene>
<comment type="caution">
    <text evidence="12">The sequence shown here is derived from an EMBL/GenBank/DDBJ whole genome shotgun (WGS) entry which is preliminary data.</text>
</comment>
<dbReference type="SUPFAM" id="SSF143631">
    <property type="entry name" value="ApbE-like"/>
    <property type="match status" value="1"/>
</dbReference>
<proteinExistence type="inferred from homology"/>
<organism evidence="12 13">
    <name type="scientific">Furfurilactobacillus rossiae DSM 15814</name>
    <dbReference type="NCBI Taxonomy" id="1114972"/>
    <lineage>
        <taxon>Bacteria</taxon>
        <taxon>Bacillati</taxon>
        <taxon>Bacillota</taxon>
        <taxon>Bacilli</taxon>
        <taxon>Lactobacillales</taxon>
        <taxon>Lactobacillaceae</taxon>
        <taxon>Furfurilactobacillus</taxon>
    </lineage>
</organism>
<dbReference type="PANTHER" id="PTHR30040">
    <property type="entry name" value="THIAMINE BIOSYNTHESIS LIPOPROTEIN APBE"/>
    <property type="match status" value="1"/>
</dbReference>
<evidence type="ECO:0000256" key="7">
    <source>
        <dbReference type="ARBA" id="ARBA00022842"/>
    </source>
</evidence>
<name>A0A0R1RCG0_9LACO</name>
<dbReference type="InterPro" id="IPR003374">
    <property type="entry name" value="ApbE-like_sf"/>
</dbReference>
<evidence type="ECO:0000256" key="1">
    <source>
        <dbReference type="ARBA" id="ARBA00011955"/>
    </source>
</evidence>
<dbReference type="Pfam" id="PF02424">
    <property type="entry name" value="ApbE"/>
    <property type="match status" value="1"/>
</dbReference>
<keyword evidence="6 10" id="KW-0274">FAD</keyword>
<dbReference type="Gene3D" id="3.10.520.10">
    <property type="entry name" value="ApbE-like domains"/>
    <property type="match status" value="1"/>
</dbReference>
<protein>
    <recommendedName>
        <fullName evidence="2 10">FAD:protein FMN transferase</fullName>
        <ecNumber evidence="1 10">2.7.1.180</ecNumber>
    </recommendedName>
    <alternativeName>
        <fullName evidence="8 10">Flavin transferase</fullName>
    </alternativeName>
</protein>
<evidence type="ECO:0000256" key="5">
    <source>
        <dbReference type="ARBA" id="ARBA00022723"/>
    </source>
</evidence>
<dbReference type="GO" id="GO:0016740">
    <property type="term" value="F:transferase activity"/>
    <property type="evidence" value="ECO:0007669"/>
    <property type="project" value="UniProtKB-UniRule"/>
</dbReference>
<comment type="catalytic activity">
    <reaction evidence="9 10">
        <text>L-threonyl-[protein] + FAD = FMN-L-threonyl-[protein] + AMP + H(+)</text>
        <dbReference type="Rhea" id="RHEA:36847"/>
        <dbReference type="Rhea" id="RHEA-COMP:11060"/>
        <dbReference type="Rhea" id="RHEA-COMP:11061"/>
        <dbReference type="ChEBI" id="CHEBI:15378"/>
        <dbReference type="ChEBI" id="CHEBI:30013"/>
        <dbReference type="ChEBI" id="CHEBI:57692"/>
        <dbReference type="ChEBI" id="CHEBI:74257"/>
        <dbReference type="ChEBI" id="CHEBI:456215"/>
        <dbReference type="EC" id="2.7.1.180"/>
    </reaction>
</comment>
<evidence type="ECO:0000256" key="9">
    <source>
        <dbReference type="ARBA" id="ARBA00048540"/>
    </source>
</evidence>
<evidence type="ECO:0000256" key="2">
    <source>
        <dbReference type="ARBA" id="ARBA00016337"/>
    </source>
</evidence>
<dbReference type="InterPro" id="IPR024932">
    <property type="entry name" value="ApbE"/>
</dbReference>
<keyword evidence="12" id="KW-0449">Lipoprotein</keyword>
<dbReference type="PIRSF" id="PIRSF006268">
    <property type="entry name" value="ApbE"/>
    <property type="match status" value="1"/>
</dbReference>
<evidence type="ECO:0000256" key="8">
    <source>
        <dbReference type="ARBA" id="ARBA00031306"/>
    </source>
</evidence>
<evidence type="ECO:0000256" key="6">
    <source>
        <dbReference type="ARBA" id="ARBA00022827"/>
    </source>
</evidence>
<dbReference type="eggNOG" id="COG1477">
    <property type="taxonomic scope" value="Bacteria"/>
</dbReference>
<dbReference type="RefSeq" id="WP_017260677.1">
    <property type="nucleotide sequence ID" value="NZ_AUAW01000012.1"/>
</dbReference>